<dbReference type="PROSITE" id="PS50071">
    <property type="entry name" value="HOMEOBOX_2"/>
    <property type="match status" value="1"/>
</dbReference>
<comment type="caution">
    <text evidence="4">The sequence shown here is derived from an EMBL/GenBank/DDBJ whole genome shotgun (WGS) entry which is preliminary data.</text>
</comment>
<dbReference type="GO" id="GO:0003677">
    <property type="term" value="F:DNA binding"/>
    <property type="evidence" value="ECO:0007669"/>
    <property type="project" value="InterPro"/>
</dbReference>
<dbReference type="AlphaFoldDB" id="K2F9H9"/>
<feature type="coiled-coil region" evidence="1">
    <location>
        <begin position="189"/>
        <end position="223"/>
    </location>
</feature>
<reference evidence="4" key="1">
    <citation type="journal article" date="2012" name="Science">
        <title>Fermentation, hydrogen, and sulfur metabolism in multiple uncultivated bacterial phyla.</title>
        <authorList>
            <person name="Wrighton K.C."/>
            <person name="Thomas B.C."/>
            <person name="Sharon I."/>
            <person name="Miller C.S."/>
            <person name="Castelle C.J."/>
            <person name="VerBerkmoes N.C."/>
            <person name="Wilkins M.J."/>
            <person name="Hettich R.L."/>
            <person name="Lipton M.S."/>
            <person name="Williams K.H."/>
            <person name="Long P.E."/>
            <person name="Banfield J.F."/>
        </authorList>
    </citation>
    <scope>NUCLEOTIDE SEQUENCE [LARGE SCALE GENOMIC DNA]</scope>
</reference>
<keyword evidence="1" id="KW-0175">Coiled coil</keyword>
<evidence type="ECO:0000313" key="4">
    <source>
        <dbReference type="EMBL" id="EKE27781.1"/>
    </source>
</evidence>
<evidence type="ECO:0000256" key="1">
    <source>
        <dbReference type="SAM" id="Coils"/>
    </source>
</evidence>
<keyword evidence="2" id="KW-0472">Membrane</keyword>
<organism evidence="4">
    <name type="scientific">uncultured bacterium</name>
    <name type="common">gcode 4</name>
    <dbReference type="NCBI Taxonomy" id="1234023"/>
    <lineage>
        <taxon>Bacteria</taxon>
        <taxon>environmental samples</taxon>
    </lineage>
</organism>
<sequence>MNAPKWVFIWLNKWNEWGRSYTAKTMVDLFKPVAGHISYRAMLDQDISNLQKQLSTFQTSTEHQFWYKAELEKQLQLLESIGNEKDPKKMQSLADDYISSRTKTSFTRWAVGFDDPIRRTTPQLDTEMTIAENKKRVAEEKVKTREKELEALKKWWKNNRWETVRTKDDLQKEWELRKTRIKEWYDNRIETTENDITRTKAEVSKLQNDYDKIEKTILANQEELSKMTWRTPTWEDFATVDARVRAIWTEFDMNATELWRVNTRIETLAQNESNLIKWIEELTEAPRKNAQIDVQIRALESSRDSTPDWDKNKKASFQLEIDNLKSSKVDMDVLRAKYLSDNPKVLEAELNRVKADLRINNNSRSALLAELQTLKADHTNLRQQNHRRTLLEAELRRLWTIDWRGNVVAPAAWARTEIHDINTELGAKKRDLWTLERGLTEIKRQKGRQADKADKNINNKLSRREKAITKAEWQVVRSKELLEKRRLSETKILELNTAIKKVQWDLATSTSALERNKLRQELKQLYATKNAESIALKTALDQPRNKASVLDLQRKEVKLELDKFHALNNETLELKWRIDAIGAELEAAKNALNNEKDPTKAKVLRDSMPWRVLAANKEIAKLNKAANKLTSSANISWNNIPEIEARRTLTANPLLAATIAAPGWFIAKVESFGHSPRWVKTANFMYGWLRWVAVAGSARVVANEIREKRYADAWRDALDVGMWFVGLVPVVWNVVSWSWDIWWWVKQLVTWEDINHRKVSKTQSFVRIWFWVVGLIPVIWNVAKWAAAARWAVRTVHAVEATEKVANASIKTMAAVTAATVLVDVVKVGGSAINNWLTDTAMSVMYWKPLPQKKAA</sequence>
<keyword evidence="2" id="KW-0812">Transmembrane</keyword>
<accession>K2F9H9</accession>
<gene>
    <name evidence="4" type="ORF">ACD_3C00154G0024</name>
</gene>
<protein>
    <recommendedName>
        <fullName evidence="3">Homeobox domain-containing protein</fullName>
    </recommendedName>
</protein>
<keyword evidence="2" id="KW-1133">Transmembrane helix</keyword>
<dbReference type="EMBL" id="AMFJ01000428">
    <property type="protein sequence ID" value="EKE27781.1"/>
    <property type="molecule type" value="Genomic_DNA"/>
</dbReference>
<feature type="transmembrane region" description="Helical" evidence="2">
    <location>
        <begin position="684"/>
        <end position="702"/>
    </location>
</feature>
<feature type="transmembrane region" description="Helical" evidence="2">
    <location>
        <begin position="765"/>
        <end position="783"/>
    </location>
</feature>
<name>K2F9H9_9BACT</name>
<feature type="transmembrane region" description="Helical" evidence="2">
    <location>
        <begin position="723"/>
        <end position="745"/>
    </location>
</feature>
<evidence type="ECO:0000256" key="2">
    <source>
        <dbReference type="SAM" id="Phobius"/>
    </source>
</evidence>
<evidence type="ECO:0000259" key="3">
    <source>
        <dbReference type="PROSITE" id="PS50071"/>
    </source>
</evidence>
<dbReference type="InterPro" id="IPR001356">
    <property type="entry name" value="HD"/>
</dbReference>
<proteinExistence type="predicted"/>
<feature type="domain" description="Homeobox" evidence="3">
    <location>
        <begin position="135"/>
        <end position="195"/>
    </location>
</feature>